<dbReference type="CDD" id="cd07560">
    <property type="entry name" value="Peptidase_S41_CPP"/>
    <property type="match status" value="1"/>
</dbReference>
<dbReference type="Gene3D" id="3.90.226.10">
    <property type="entry name" value="2-enoyl-CoA Hydratase, Chain A, domain 1"/>
    <property type="match status" value="1"/>
</dbReference>
<accession>A0A917FUR7</accession>
<keyword evidence="9" id="KW-1185">Reference proteome</keyword>
<evidence type="ECO:0000256" key="5">
    <source>
        <dbReference type="RuleBase" id="RU004404"/>
    </source>
</evidence>
<comment type="similarity">
    <text evidence="1 5">Belongs to the peptidase S41A family.</text>
</comment>
<keyword evidence="2 5" id="KW-0645">Protease</keyword>
<dbReference type="GO" id="GO:0008236">
    <property type="term" value="F:serine-type peptidase activity"/>
    <property type="evidence" value="ECO:0007669"/>
    <property type="project" value="UniProtKB-KW"/>
</dbReference>
<comment type="caution">
    <text evidence="8">The sequence shown here is derived from an EMBL/GenBank/DDBJ whole genome shotgun (WGS) entry which is preliminary data.</text>
</comment>
<protein>
    <submittedName>
        <fullName evidence="8">Tail-specific protease</fullName>
    </submittedName>
</protein>
<keyword evidence="3 5" id="KW-0378">Hydrolase</keyword>
<dbReference type="SUPFAM" id="SSF50156">
    <property type="entry name" value="PDZ domain-like"/>
    <property type="match status" value="1"/>
</dbReference>
<reference evidence="8" key="1">
    <citation type="journal article" date="2014" name="Int. J. Syst. Evol. Microbiol.">
        <title>Complete genome sequence of Corynebacterium casei LMG S-19264T (=DSM 44701T), isolated from a smear-ripened cheese.</title>
        <authorList>
            <consortium name="US DOE Joint Genome Institute (JGI-PGF)"/>
            <person name="Walter F."/>
            <person name="Albersmeier A."/>
            <person name="Kalinowski J."/>
            <person name="Ruckert C."/>
        </authorList>
    </citation>
    <scope>NUCLEOTIDE SEQUENCE</scope>
    <source>
        <strain evidence="8">CGMCC 1.12181</strain>
    </source>
</reference>
<dbReference type="FunFam" id="3.90.226.10:FF:000090">
    <property type="entry name" value="Tail-specific protease"/>
    <property type="match status" value="1"/>
</dbReference>
<organism evidence="8 9">
    <name type="scientific">Marinicella pacifica</name>
    <dbReference type="NCBI Taxonomy" id="1171543"/>
    <lineage>
        <taxon>Bacteria</taxon>
        <taxon>Pseudomonadati</taxon>
        <taxon>Pseudomonadota</taxon>
        <taxon>Gammaproteobacteria</taxon>
        <taxon>Lysobacterales</taxon>
        <taxon>Marinicellaceae</taxon>
        <taxon>Marinicella</taxon>
    </lineage>
</organism>
<dbReference type="InterPro" id="IPR005151">
    <property type="entry name" value="Tail-specific_protease"/>
</dbReference>
<evidence type="ECO:0000256" key="6">
    <source>
        <dbReference type="SAM" id="MobiDB-lite"/>
    </source>
</evidence>
<dbReference type="InterPro" id="IPR029045">
    <property type="entry name" value="ClpP/crotonase-like_dom_sf"/>
</dbReference>
<dbReference type="InterPro" id="IPR040573">
    <property type="entry name" value="TSP_N"/>
</dbReference>
<evidence type="ECO:0000259" key="7">
    <source>
        <dbReference type="PROSITE" id="PS50106"/>
    </source>
</evidence>
<sequence length="738" mass="83945">MKTPIDKILRNLLYLTLLWMSSASALLVEHEVNPAPKHQQESKMLVRLMEELHYKNKPLDDTLSATILDEYIRVLDPNKMYFLSTDIADFERWRTQMDDFIRAGDLKAAFQVFNVFKQRVTQRTEHAHRLLDKTFDFSQEETYRWDRKKSEWAMTDKELDEIWRKKVKNDYLSLKLLDKEPDDIKETLTKRYQVMAKRINNLKSDDVFQYFINAYLSSVEPHTGYMSPITSENFELNMSLSLEGIGAVLMNDGEYTQINTIVKGGPADLEGSLQKGDKILAVGQGSEGSFDDVIGWGIEDVVQLIRGEKGSTVRLRIIGEDDGPETIPKIVKIVRDKVKLEQQAAQYKIMDVKEGGAEHKIGVIDLPTFYLDFAALRSGEADYRSTTKDVKKILQTFKQEGVEGVVVDLRNNGGGSLIEAINLSGLFIKRGPVVQTKVSTGKKDVKKDVDPRIEWEGPMLVMVNHFSASASEIFAAAMQDYGRAVVVGNQTYGKGTVQNVMRLSDYIENNEQELGQLKMTMGQFFRINGGSTQNRGVIPDIEFPDSPGADKYGESEYDNALPWSSIAPSDYNVYADLTDEIVYLKKRFNERSKVNFEFDYLNKENQLYAAEKDDVTVSLSAETRQQKTKEREHRKQQRKAKRKALLTATEPDPLLGEITVLVDSTEALVVEDKEQDSDMSSDIAGQDPDETPETDEEDDDIFVDFRLHESARILSDLIDFNQRQLVAKNDKAKLNTDN</sequence>
<dbReference type="Pfam" id="PF11818">
    <property type="entry name" value="DUF3340"/>
    <property type="match status" value="1"/>
</dbReference>
<evidence type="ECO:0000256" key="3">
    <source>
        <dbReference type="ARBA" id="ARBA00022801"/>
    </source>
</evidence>
<dbReference type="Proteomes" id="UP000605253">
    <property type="component" value="Unassembled WGS sequence"/>
</dbReference>
<dbReference type="SMART" id="SM00245">
    <property type="entry name" value="TSPc"/>
    <property type="match status" value="1"/>
</dbReference>
<dbReference type="SUPFAM" id="SSF52096">
    <property type="entry name" value="ClpP/crotonase"/>
    <property type="match status" value="1"/>
</dbReference>
<name>A0A917FUR7_9GAMM</name>
<dbReference type="Pfam" id="PF00595">
    <property type="entry name" value="PDZ"/>
    <property type="match status" value="1"/>
</dbReference>
<evidence type="ECO:0000313" key="9">
    <source>
        <dbReference type="Proteomes" id="UP000605253"/>
    </source>
</evidence>
<feature type="compositionally biased region" description="Acidic residues" evidence="6">
    <location>
        <begin position="687"/>
        <end position="700"/>
    </location>
</feature>
<dbReference type="CDD" id="cd06782">
    <property type="entry name" value="cpPDZ_CPP-like"/>
    <property type="match status" value="1"/>
</dbReference>
<feature type="compositionally biased region" description="Basic residues" evidence="6">
    <location>
        <begin position="634"/>
        <end position="644"/>
    </location>
</feature>
<feature type="region of interest" description="Disordered" evidence="6">
    <location>
        <begin position="671"/>
        <end position="700"/>
    </location>
</feature>
<dbReference type="SMART" id="SM00228">
    <property type="entry name" value="PDZ"/>
    <property type="match status" value="1"/>
</dbReference>
<feature type="domain" description="PDZ" evidence="7">
    <location>
        <begin position="235"/>
        <end position="306"/>
    </location>
</feature>
<dbReference type="GO" id="GO:0006508">
    <property type="term" value="P:proteolysis"/>
    <property type="evidence" value="ECO:0007669"/>
    <property type="project" value="UniProtKB-KW"/>
</dbReference>
<dbReference type="Gene3D" id="2.30.42.10">
    <property type="match status" value="1"/>
</dbReference>
<dbReference type="NCBIfam" id="TIGR00225">
    <property type="entry name" value="prc"/>
    <property type="match status" value="1"/>
</dbReference>
<dbReference type="RefSeq" id="WP_188366150.1">
    <property type="nucleotide sequence ID" value="NZ_BAABJF010000025.1"/>
</dbReference>
<dbReference type="InterPro" id="IPR001478">
    <property type="entry name" value="PDZ"/>
</dbReference>
<feature type="compositionally biased region" description="Basic and acidic residues" evidence="6">
    <location>
        <begin position="624"/>
        <end position="633"/>
    </location>
</feature>
<dbReference type="AlphaFoldDB" id="A0A917FUR7"/>
<dbReference type="Pfam" id="PF17804">
    <property type="entry name" value="TSP_NTD"/>
    <property type="match status" value="1"/>
</dbReference>
<dbReference type="GO" id="GO:0007165">
    <property type="term" value="P:signal transduction"/>
    <property type="evidence" value="ECO:0007669"/>
    <property type="project" value="TreeGrafter"/>
</dbReference>
<dbReference type="GO" id="GO:0004175">
    <property type="term" value="F:endopeptidase activity"/>
    <property type="evidence" value="ECO:0007669"/>
    <property type="project" value="TreeGrafter"/>
</dbReference>
<dbReference type="InterPro" id="IPR020992">
    <property type="entry name" value="Tail_Prtase_C"/>
</dbReference>
<dbReference type="InterPro" id="IPR036034">
    <property type="entry name" value="PDZ_sf"/>
</dbReference>
<evidence type="ECO:0000313" key="8">
    <source>
        <dbReference type="EMBL" id="GGG03182.1"/>
    </source>
</evidence>
<dbReference type="PANTHER" id="PTHR32060">
    <property type="entry name" value="TAIL-SPECIFIC PROTEASE"/>
    <property type="match status" value="1"/>
</dbReference>
<gene>
    <name evidence="8" type="primary">prc</name>
    <name evidence="8" type="ORF">GCM10011365_25450</name>
</gene>
<reference evidence="8" key="2">
    <citation type="submission" date="2020-09" db="EMBL/GenBank/DDBJ databases">
        <authorList>
            <person name="Sun Q."/>
            <person name="Zhou Y."/>
        </authorList>
    </citation>
    <scope>NUCLEOTIDE SEQUENCE</scope>
    <source>
        <strain evidence="8">CGMCC 1.12181</strain>
    </source>
</reference>
<evidence type="ECO:0000256" key="2">
    <source>
        <dbReference type="ARBA" id="ARBA00022670"/>
    </source>
</evidence>
<dbReference type="InterPro" id="IPR004447">
    <property type="entry name" value="Peptidase_S41A"/>
</dbReference>
<evidence type="ECO:0000256" key="4">
    <source>
        <dbReference type="ARBA" id="ARBA00022825"/>
    </source>
</evidence>
<feature type="region of interest" description="Disordered" evidence="6">
    <location>
        <begin position="620"/>
        <end position="646"/>
    </location>
</feature>
<dbReference type="GO" id="GO:0030288">
    <property type="term" value="C:outer membrane-bounded periplasmic space"/>
    <property type="evidence" value="ECO:0007669"/>
    <property type="project" value="TreeGrafter"/>
</dbReference>
<dbReference type="EMBL" id="BMEO01000022">
    <property type="protein sequence ID" value="GGG03182.1"/>
    <property type="molecule type" value="Genomic_DNA"/>
</dbReference>
<proteinExistence type="inferred from homology"/>
<dbReference type="Pfam" id="PF03572">
    <property type="entry name" value="Peptidase_S41"/>
    <property type="match status" value="1"/>
</dbReference>
<dbReference type="PANTHER" id="PTHR32060:SF22">
    <property type="entry name" value="CARBOXYL-TERMINAL-PROCESSING PEPTIDASE 3, CHLOROPLASTIC"/>
    <property type="match status" value="1"/>
</dbReference>
<evidence type="ECO:0000256" key="1">
    <source>
        <dbReference type="ARBA" id="ARBA00009179"/>
    </source>
</evidence>
<dbReference type="PROSITE" id="PS50106">
    <property type="entry name" value="PDZ"/>
    <property type="match status" value="1"/>
</dbReference>
<keyword evidence="4 5" id="KW-0720">Serine protease</keyword>